<evidence type="ECO:0000313" key="3">
    <source>
        <dbReference type="Proteomes" id="UP000261420"/>
    </source>
</evidence>
<keyword evidence="3" id="KW-1185">Reference proteome</keyword>
<proteinExistence type="predicted"/>
<protein>
    <submittedName>
        <fullName evidence="2">Uncharacterized protein</fullName>
    </submittedName>
</protein>
<dbReference type="Proteomes" id="UP000261420">
    <property type="component" value="Unplaced"/>
</dbReference>
<organism evidence="2 3">
    <name type="scientific">Seriola dumerili</name>
    <name type="common">Greater amberjack</name>
    <name type="synonym">Caranx dumerili</name>
    <dbReference type="NCBI Taxonomy" id="41447"/>
    <lineage>
        <taxon>Eukaryota</taxon>
        <taxon>Metazoa</taxon>
        <taxon>Chordata</taxon>
        <taxon>Craniata</taxon>
        <taxon>Vertebrata</taxon>
        <taxon>Euteleostomi</taxon>
        <taxon>Actinopterygii</taxon>
        <taxon>Neopterygii</taxon>
        <taxon>Teleostei</taxon>
        <taxon>Neoteleostei</taxon>
        <taxon>Acanthomorphata</taxon>
        <taxon>Carangaria</taxon>
        <taxon>Carangiformes</taxon>
        <taxon>Carangidae</taxon>
        <taxon>Seriola</taxon>
    </lineage>
</organism>
<reference evidence="2" key="2">
    <citation type="submission" date="2025-09" db="UniProtKB">
        <authorList>
            <consortium name="Ensembl"/>
        </authorList>
    </citation>
    <scope>IDENTIFICATION</scope>
</reference>
<name>A0A3B4UT95_SERDU</name>
<accession>A0A3B4UT95</accession>
<reference evidence="2" key="1">
    <citation type="submission" date="2025-08" db="UniProtKB">
        <authorList>
            <consortium name="Ensembl"/>
        </authorList>
    </citation>
    <scope>IDENTIFICATION</scope>
</reference>
<dbReference type="AlphaFoldDB" id="A0A3B4UT95"/>
<feature type="compositionally biased region" description="Pro residues" evidence="1">
    <location>
        <begin position="63"/>
        <end position="74"/>
    </location>
</feature>
<evidence type="ECO:0000313" key="2">
    <source>
        <dbReference type="Ensembl" id="ENSSDUP00000021552.1"/>
    </source>
</evidence>
<sequence length="101" mass="11376">NYLISSHLKNSNCLQNKTTELISSWQYRNSNDLMHHVLIPSKQARFNPLNLTGSPPCSFNYPTPTPPPPTPTPPVSDSVTVYTVHTVQCSYLPSFCWQLSQ</sequence>
<feature type="region of interest" description="Disordered" evidence="1">
    <location>
        <begin position="57"/>
        <end position="76"/>
    </location>
</feature>
<evidence type="ECO:0000256" key="1">
    <source>
        <dbReference type="SAM" id="MobiDB-lite"/>
    </source>
</evidence>
<dbReference type="Ensembl" id="ENSSDUT00000021946.1">
    <property type="protein sequence ID" value="ENSSDUP00000021552.1"/>
    <property type="gene ID" value="ENSSDUG00000015682.1"/>
</dbReference>